<sequence length="342" mass="36407">MRWESVYLAGLGTWLPRPVPVRDAVDAGAIGPEWTDDYGYESVLVAEDVAPPDMAVEAARTAVQRSGAAPEDFSLILHGSTWFQGLDIWPAASYIAARTIGDHVPGFDVQQRCSVGVSALELAAGQLGMGVRPGHAALVTTADRFGPAGVTRWTLRPGVAYADGATATVLSTRGGFARLLSTSTIADNTLEGLARGSEPFTAVSTAAERTILLEERAEQYRKAHDEAEISLRQARAMFKVKLEALSHAGVELDDISYVIIPGTGRAKGEFQIHDVLGVPEERTTWAFARRTGHVGTGDYCAALEHLVVTGAVGKGDRVMLYGIGAGFTCSAAVVELLETPEW</sequence>
<dbReference type="GO" id="GO:0016746">
    <property type="term" value="F:acyltransferase activity"/>
    <property type="evidence" value="ECO:0007669"/>
    <property type="project" value="UniProtKB-KW"/>
</dbReference>
<dbReference type="CDD" id="cd00827">
    <property type="entry name" value="init_cond_enzymes"/>
    <property type="match status" value="1"/>
</dbReference>
<feature type="domain" description="Beta-ketoacyl-[acyl-carrier-protein] synthase III C-terminal" evidence="3">
    <location>
        <begin position="245"/>
        <end position="335"/>
    </location>
</feature>
<dbReference type="Proteomes" id="UP000462055">
    <property type="component" value="Unassembled WGS sequence"/>
</dbReference>
<name>A0A6I4MHQ4_9ACTN</name>
<dbReference type="EMBL" id="WBMS02000021">
    <property type="protein sequence ID" value="MWA03684.1"/>
    <property type="molecule type" value="Genomic_DNA"/>
</dbReference>
<evidence type="ECO:0000313" key="4">
    <source>
        <dbReference type="EMBL" id="MWA03684.1"/>
    </source>
</evidence>
<dbReference type="PANTHER" id="PTHR34069:SF2">
    <property type="entry name" value="BETA-KETOACYL-[ACYL-CARRIER-PROTEIN] SYNTHASE III"/>
    <property type="match status" value="1"/>
</dbReference>
<dbReference type="SUPFAM" id="SSF53901">
    <property type="entry name" value="Thiolase-like"/>
    <property type="match status" value="1"/>
</dbReference>
<dbReference type="Gene3D" id="3.40.47.10">
    <property type="match status" value="2"/>
</dbReference>
<evidence type="ECO:0000259" key="3">
    <source>
        <dbReference type="Pfam" id="PF08541"/>
    </source>
</evidence>
<comment type="caution">
    <text evidence="4">The sequence shown here is derived from an EMBL/GenBank/DDBJ whole genome shotgun (WGS) entry which is preliminary data.</text>
</comment>
<dbReference type="PANTHER" id="PTHR34069">
    <property type="entry name" value="3-OXOACYL-[ACYL-CARRIER-PROTEIN] SYNTHASE 3"/>
    <property type="match status" value="1"/>
</dbReference>
<dbReference type="RefSeq" id="WP_151596225.1">
    <property type="nucleotide sequence ID" value="NZ_WBMS02000021.1"/>
</dbReference>
<gene>
    <name evidence="4" type="ORF">F8568_025530</name>
</gene>
<evidence type="ECO:0000313" key="5">
    <source>
        <dbReference type="Proteomes" id="UP000462055"/>
    </source>
</evidence>
<proteinExistence type="predicted"/>
<organism evidence="4 5">
    <name type="scientific">Actinomadura physcomitrii</name>
    <dbReference type="NCBI Taxonomy" id="2650748"/>
    <lineage>
        <taxon>Bacteria</taxon>
        <taxon>Bacillati</taxon>
        <taxon>Actinomycetota</taxon>
        <taxon>Actinomycetes</taxon>
        <taxon>Streptosporangiales</taxon>
        <taxon>Thermomonosporaceae</taxon>
        <taxon>Actinomadura</taxon>
    </lineage>
</organism>
<dbReference type="InterPro" id="IPR013747">
    <property type="entry name" value="ACP_syn_III_C"/>
</dbReference>
<dbReference type="Pfam" id="PF08541">
    <property type="entry name" value="ACP_syn_III_C"/>
    <property type="match status" value="1"/>
</dbReference>
<protein>
    <submittedName>
        <fullName evidence="4">Secondary metabolite biosynthesis protein</fullName>
    </submittedName>
</protein>
<keyword evidence="2" id="KW-0012">Acyltransferase</keyword>
<accession>A0A6I4MHQ4</accession>
<dbReference type="AlphaFoldDB" id="A0A6I4MHQ4"/>
<keyword evidence="1" id="KW-0808">Transferase</keyword>
<dbReference type="GO" id="GO:0044550">
    <property type="term" value="P:secondary metabolite biosynthetic process"/>
    <property type="evidence" value="ECO:0007669"/>
    <property type="project" value="TreeGrafter"/>
</dbReference>
<dbReference type="InterPro" id="IPR016039">
    <property type="entry name" value="Thiolase-like"/>
</dbReference>
<evidence type="ECO:0000256" key="1">
    <source>
        <dbReference type="ARBA" id="ARBA00022679"/>
    </source>
</evidence>
<evidence type="ECO:0000256" key="2">
    <source>
        <dbReference type="ARBA" id="ARBA00023315"/>
    </source>
</evidence>
<reference evidence="4" key="1">
    <citation type="submission" date="2019-12" db="EMBL/GenBank/DDBJ databases">
        <title>Actinomadura physcomitrii sp. nov., a novel actinomycete isolated from moss [Physcomitrium sphaericum (Ludw) Fuernr].</title>
        <authorList>
            <person name="Zhuang X."/>
        </authorList>
    </citation>
    <scope>NUCLEOTIDE SEQUENCE [LARGE SCALE GENOMIC DNA]</scope>
    <source>
        <strain evidence="4">LD22</strain>
    </source>
</reference>
<keyword evidence="5" id="KW-1185">Reference proteome</keyword>